<reference evidence="3 4" key="1">
    <citation type="submission" date="2023-06" db="EMBL/GenBank/DDBJ databases">
        <title>Sporosarcina sp. nov., isolated from Korean traditional fermented seafood 'Jeotgal'.</title>
        <authorList>
            <person name="Yang A.I."/>
            <person name="Shin N.-R."/>
        </authorList>
    </citation>
    <scope>NUCLEOTIDE SEQUENCE [LARGE SCALE GENOMIC DNA]</scope>
    <source>
        <strain evidence="3 4">KCTC43456</strain>
    </source>
</reference>
<keyword evidence="4" id="KW-1185">Reference proteome</keyword>
<keyword evidence="1" id="KW-1133">Transmembrane helix</keyword>
<dbReference type="RefSeq" id="WP_317941087.1">
    <property type="nucleotide sequence ID" value="NZ_JAUBDJ010000009.1"/>
</dbReference>
<dbReference type="InterPro" id="IPR014529">
    <property type="entry name" value="UCP026631"/>
</dbReference>
<feature type="domain" description="YdbS-like PH" evidence="2">
    <location>
        <begin position="71"/>
        <end position="149"/>
    </location>
</feature>
<evidence type="ECO:0000313" key="4">
    <source>
        <dbReference type="Proteomes" id="UP001271648"/>
    </source>
</evidence>
<feature type="domain" description="YdbS-like PH" evidence="2">
    <location>
        <begin position="416"/>
        <end position="495"/>
    </location>
</feature>
<organism evidence="3 4">
    <name type="scientific">Sporosarcina thermotolerans</name>
    <dbReference type="NCBI Taxonomy" id="633404"/>
    <lineage>
        <taxon>Bacteria</taxon>
        <taxon>Bacillati</taxon>
        <taxon>Bacillota</taxon>
        <taxon>Bacilli</taxon>
        <taxon>Bacillales</taxon>
        <taxon>Caryophanaceae</taxon>
        <taxon>Sporosarcina</taxon>
    </lineage>
</organism>
<evidence type="ECO:0000259" key="2">
    <source>
        <dbReference type="Pfam" id="PF03703"/>
    </source>
</evidence>
<comment type="caution">
    <text evidence="3">The sequence shown here is derived from an EMBL/GenBank/DDBJ whole genome shotgun (WGS) entry which is preliminary data.</text>
</comment>
<dbReference type="Pfam" id="PF03703">
    <property type="entry name" value="bPH_2"/>
    <property type="match status" value="3"/>
</dbReference>
<feature type="transmembrane region" description="Helical" evidence="1">
    <location>
        <begin position="199"/>
        <end position="219"/>
    </location>
</feature>
<accession>A0AAW9ABU0</accession>
<dbReference type="PIRSF" id="PIRSF026631">
    <property type="entry name" value="UCP026631"/>
    <property type="match status" value="1"/>
</dbReference>
<feature type="transmembrane region" description="Helical" evidence="1">
    <location>
        <begin position="21"/>
        <end position="38"/>
    </location>
</feature>
<feature type="transmembrane region" description="Helical" evidence="1">
    <location>
        <begin position="373"/>
        <end position="390"/>
    </location>
</feature>
<sequence length="516" mass="59215">MSEQQRYKLHWITAIIEMLKTMKEAILPLVVLVFANGWKGGGTGPWYFEYLSFIIFGVLIISLFVSGIIKWKRFEYWFEDDELRIESGLFVKKKRYIPFDRIQSLDYTEGIFHRPFGLVKVKVETAGGSSMKKAEGELTAITKVAAERIKIELAEAKKRKKEKPVVEGEETLLADDSWEVPVEETVSLRKIFSMSTKDLLILATTSGGIGVILSGVAIFMSQFADLIPFEWMYEEISAFIKFGVLIVAIAVFLGLFGVWILSVGMTFLSHYNFTVSLDKEDIIITRGLLEKKRVTVPLKRIQSVVLIENPFRKVFGYASVKIHSAGGGVGESSRINLFPLVKRSEVETYLSEIFPELYLEEPSKKPTSKGRPYYYRIDFLWMLPVIGALIYFFFPYGLFSLTIIPVIVAYGIWQHRSAAYEIVDHQLIMRFRAFSLQTAYTMKKRIQSMEMKQSYFHRRKGVATILVNVKSGMGSYQATVQHMDVEDAEMILDWYEKGKRPDPFSFDEDEVEKGLR</sequence>
<proteinExistence type="predicted"/>
<feature type="transmembrane region" description="Helical" evidence="1">
    <location>
        <begin position="50"/>
        <end position="69"/>
    </location>
</feature>
<dbReference type="InterPro" id="IPR005182">
    <property type="entry name" value="YdbS-like_PH"/>
</dbReference>
<protein>
    <submittedName>
        <fullName evidence="3">PH domain-containing protein</fullName>
    </submittedName>
</protein>
<dbReference type="PANTHER" id="PTHR34473:SF2">
    <property type="entry name" value="UPF0699 TRANSMEMBRANE PROTEIN YDBT"/>
    <property type="match status" value="1"/>
</dbReference>
<evidence type="ECO:0000313" key="3">
    <source>
        <dbReference type="EMBL" id="MDW0118058.1"/>
    </source>
</evidence>
<gene>
    <name evidence="3" type="ORF">QTL97_14025</name>
</gene>
<dbReference type="Proteomes" id="UP001271648">
    <property type="component" value="Unassembled WGS sequence"/>
</dbReference>
<evidence type="ECO:0000256" key="1">
    <source>
        <dbReference type="SAM" id="Phobius"/>
    </source>
</evidence>
<dbReference type="PANTHER" id="PTHR34473">
    <property type="entry name" value="UPF0699 TRANSMEMBRANE PROTEIN YDBS"/>
    <property type="match status" value="1"/>
</dbReference>
<feature type="transmembrane region" description="Helical" evidence="1">
    <location>
        <begin position="239"/>
        <end position="261"/>
    </location>
</feature>
<feature type="domain" description="YdbS-like PH" evidence="2">
    <location>
        <begin position="271"/>
        <end position="339"/>
    </location>
</feature>
<name>A0AAW9ABU0_9BACL</name>
<dbReference type="AlphaFoldDB" id="A0AAW9ABU0"/>
<keyword evidence="1" id="KW-0812">Transmembrane</keyword>
<dbReference type="EMBL" id="JAUBDJ010000009">
    <property type="protein sequence ID" value="MDW0118058.1"/>
    <property type="molecule type" value="Genomic_DNA"/>
</dbReference>
<keyword evidence="1" id="KW-0472">Membrane</keyword>